<name>A0A3B1CX64_9ZZZZ</name>
<dbReference type="SUPFAM" id="SSF50475">
    <property type="entry name" value="FMN-binding split barrel"/>
    <property type="match status" value="1"/>
</dbReference>
<dbReference type="EC" id="6.1.1.14" evidence="1"/>
<proteinExistence type="predicted"/>
<evidence type="ECO:0000313" key="1">
    <source>
        <dbReference type="EMBL" id="VAX23825.1"/>
    </source>
</evidence>
<keyword evidence="1" id="KW-0436">Ligase</keyword>
<accession>A0A3B1CX64</accession>
<dbReference type="GO" id="GO:0004820">
    <property type="term" value="F:glycine-tRNA ligase activity"/>
    <property type="evidence" value="ECO:0007669"/>
    <property type="project" value="UniProtKB-EC"/>
</dbReference>
<keyword evidence="1" id="KW-0030">Aminoacyl-tRNA synthetase</keyword>
<dbReference type="Gene3D" id="2.30.110.10">
    <property type="entry name" value="Electron Transport, Fmn-binding Protein, Chain A"/>
    <property type="match status" value="1"/>
</dbReference>
<reference evidence="1" key="1">
    <citation type="submission" date="2018-06" db="EMBL/GenBank/DDBJ databases">
        <authorList>
            <person name="Zhirakovskaya E."/>
        </authorList>
    </citation>
    <scope>NUCLEOTIDE SEQUENCE</scope>
</reference>
<dbReference type="AlphaFoldDB" id="A0A3B1CX64"/>
<dbReference type="PANTHER" id="PTHR40660">
    <property type="entry name" value="5'-PHOSPHATE OXIDASE PUTATIVE DOMAIN-CONTAINING PROTEIN-RELATED"/>
    <property type="match status" value="1"/>
</dbReference>
<protein>
    <submittedName>
        <fullName evidence="1">Glycyl-tRNA synthetase alpha chain</fullName>
        <ecNumber evidence="1">6.1.1.14</ecNumber>
    </submittedName>
</protein>
<dbReference type="InterPro" id="IPR012349">
    <property type="entry name" value="Split_barrel_FMN-bd"/>
</dbReference>
<dbReference type="EMBL" id="UOGA01000254">
    <property type="protein sequence ID" value="VAX23825.1"/>
    <property type="molecule type" value="Genomic_DNA"/>
</dbReference>
<organism evidence="1">
    <name type="scientific">hydrothermal vent metagenome</name>
    <dbReference type="NCBI Taxonomy" id="652676"/>
    <lineage>
        <taxon>unclassified sequences</taxon>
        <taxon>metagenomes</taxon>
        <taxon>ecological metagenomes</taxon>
    </lineage>
</organism>
<dbReference type="PANTHER" id="PTHR40660:SF1">
    <property type="entry name" value="5'-PHOSPHATE OXIDASE PUTATIVE DOMAIN-CONTAINING PROTEIN-RELATED"/>
    <property type="match status" value="1"/>
</dbReference>
<sequence>MKMNAEMLNSLRAIGQGGVVVHLTTCSSKGVPNTVGERFFSAFGDEHLVIADMFAQKTKVNLNENPFGVITVAHPVKGRYWSFRGPCMIIMWGEDENFDFHGAKAGDVLREWGDWASKDPPSEVPPDIRPPAVCQRGVITLKVDEAYSWKPDISGEQLL</sequence>
<gene>
    <name evidence="1" type="ORF">MNBD_NITROSPINAE04-2586</name>
</gene>